<dbReference type="CDD" id="cd08983">
    <property type="entry name" value="GH43_Bt3655-like"/>
    <property type="match status" value="1"/>
</dbReference>
<dbReference type="PANTHER" id="PTHR43301:SF3">
    <property type="entry name" value="ARABINAN ENDO-1,5-ALPHA-L-ARABINOSIDASE A-RELATED"/>
    <property type="match status" value="1"/>
</dbReference>
<accession>A0A2K1QLG4</accession>
<feature type="signal peptide" evidence="1">
    <location>
        <begin position="1"/>
        <end position="20"/>
    </location>
</feature>
<name>A0A2K1QLG4_9PEZI</name>
<dbReference type="EMBL" id="NKHZ01000060">
    <property type="protein sequence ID" value="PNS15995.1"/>
    <property type="molecule type" value="Genomic_DNA"/>
</dbReference>
<keyword evidence="1" id="KW-0732">Signal</keyword>
<feature type="chain" id="PRO_5014423596" evidence="1">
    <location>
        <begin position="21"/>
        <end position="361"/>
    </location>
</feature>
<evidence type="ECO:0000313" key="2">
    <source>
        <dbReference type="EMBL" id="PNS15995.1"/>
    </source>
</evidence>
<sequence length="361" mass="39625">MYFSQTLLLALSAMSGWTSGSPTPQPYDGSPASSSPYTTKYEAYLFAYFTGDTIEGEKIYFALSNGNNALDWTELNNGQPYIQSTLGTRGLRDPFIIRSVEGSKAWLIATDLSIGSGTTWPESYTFGSRYLEIWESTDLVNWGPQRHVLVSPPEAGMTWAPEAYFDTALNTYVIYWSSRTYPPTDPERTGPSYSRVWYATTSDFATFSEPVLWQDEGGPTRERIDSTVLQDSQGTYHRFTKSIGGDGPGGCVDIVHESSANLTSPLADWSVVATCIGRANGLGNIEGPDAFRTNPGDVNGDKWYLFVDEFGGRGYLPLETADLNAPDWRLVDGFSLPASPRHGTVLPVTGDEARRLRGIGT</sequence>
<comment type="caution">
    <text evidence="2">The sequence shown here is derived from an EMBL/GenBank/DDBJ whole genome shotgun (WGS) entry which is preliminary data.</text>
</comment>
<keyword evidence="3" id="KW-1185">Reference proteome</keyword>
<reference evidence="2 3" key="1">
    <citation type="submission" date="2017-06" db="EMBL/GenBank/DDBJ databases">
        <title>Draft genome sequence of a variant of Elsinoe murrayae.</title>
        <authorList>
            <person name="Cheng Q."/>
        </authorList>
    </citation>
    <scope>NUCLEOTIDE SEQUENCE [LARGE SCALE GENOMIC DNA]</scope>
    <source>
        <strain evidence="2 3">CQ-2017a</strain>
    </source>
</reference>
<dbReference type="STRING" id="2082308.A0A2K1QLG4"/>
<evidence type="ECO:0000313" key="3">
    <source>
        <dbReference type="Proteomes" id="UP000243797"/>
    </source>
</evidence>
<proteinExistence type="predicted"/>
<dbReference type="InterPro" id="IPR023296">
    <property type="entry name" value="Glyco_hydro_beta-prop_sf"/>
</dbReference>
<dbReference type="PANTHER" id="PTHR43301">
    <property type="entry name" value="ARABINAN ENDO-1,5-ALPHA-L-ARABINOSIDASE"/>
    <property type="match status" value="1"/>
</dbReference>
<dbReference type="AlphaFoldDB" id="A0A2K1QLG4"/>
<protein>
    <submittedName>
        <fullName evidence="2">Uncharacterized protein</fullName>
    </submittedName>
</protein>
<gene>
    <name evidence="2" type="ORF">CAC42_4396</name>
</gene>
<dbReference type="OrthoDB" id="19657at2759"/>
<dbReference type="Proteomes" id="UP000243797">
    <property type="component" value="Unassembled WGS sequence"/>
</dbReference>
<evidence type="ECO:0000256" key="1">
    <source>
        <dbReference type="SAM" id="SignalP"/>
    </source>
</evidence>
<organism evidence="2 3">
    <name type="scientific">Sphaceloma murrayae</name>
    <dbReference type="NCBI Taxonomy" id="2082308"/>
    <lineage>
        <taxon>Eukaryota</taxon>
        <taxon>Fungi</taxon>
        <taxon>Dikarya</taxon>
        <taxon>Ascomycota</taxon>
        <taxon>Pezizomycotina</taxon>
        <taxon>Dothideomycetes</taxon>
        <taxon>Dothideomycetidae</taxon>
        <taxon>Myriangiales</taxon>
        <taxon>Elsinoaceae</taxon>
        <taxon>Sphaceloma</taxon>
    </lineage>
</organism>
<dbReference type="InterPro" id="IPR050727">
    <property type="entry name" value="GH43_arabinanases"/>
</dbReference>
<dbReference type="Gene3D" id="2.115.10.20">
    <property type="entry name" value="Glycosyl hydrolase domain, family 43"/>
    <property type="match status" value="1"/>
</dbReference>
<dbReference type="InParanoid" id="A0A2K1QLG4"/>
<dbReference type="SUPFAM" id="SSF75005">
    <property type="entry name" value="Arabinanase/levansucrase/invertase"/>
    <property type="match status" value="1"/>
</dbReference>